<dbReference type="InterPro" id="IPR012944">
    <property type="entry name" value="SusD_RagB_dom"/>
</dbReference>
<evidence type="ECO:0000256" key="5">
    <source>
        <dbReference type="ARBA" id="ARBA00023237"/>
    </source>
</evidence>
<evidence type="ECO:0000256" key="2">
    <source>
        <dbReference type="ARBA" id="ARBA00006275"/>
    </source>
</evidence>
<evidence type="ECO:0000256" key="4">
    <source>
        <dbReference type="ARBA" id="ARBA00023136"/>
    </source>
</evidence>
<dbReference type="GO" id="GO:0009279">
    <property type="term" value="C:cell outer membrane"/>
    <property type="evidence" value="ECO:0007669"/>
    <property type="project" value="UniProtKB-SubCell"/>
</dbReference>
<dbReference type="InterPro" id="IPR033985">
    <property type="entry name" value="SusD-like_N"/>
</dbReference>
<dbReference type="Pfam" id="PF07980">
    <property type="entry name" value="SusD_RagB"/>
    <property type="match status" value="1"/>
</dbReference>
<reference evidence="8 9" key="1">
    <citation type="submission" date="2018-08" db="EMBL/GenBank/DDBJ databases">
        <title>Fibrisoma montanum sp. nov., isolated from Danxia mountain soil.</title>
        <authorList>
            <person name="Huang Y."/>
        </authorList>
    </citation>
    <scope>NUCLEOTIDE SEQUENCE [LARGE SCALE GENOMIC DNA]</scope>
    <source>
        <strain evidence="8 9">HYT19</strain>
    </source>
</reference>
<dbReference type="Pfam" id="PF14322">
    <property type="entry name" value="SusD-like_3"/>
    <property type="match status" value="1"/>
</dbReference>
<comment type="subcellular location">
    <subcellularLocation>
        <location evidence="1">Cell outer membrane</location>
    </subcellularLocation>
</comment>
<dbReference type="RefSeq" id="WP_119670396.1">
    <property type="nucleotide sequence ID" value="NZ_QXED01000008.1"/>
</dbReference>
<accession>A0A418M0Z5</accession>
<dbReference type="Gene3D" id="1.25.40.390">
    <property type="match status" value="1"/>
</dbReference>
<name>A0A418M0Z5_9BACT</name>
<evidence type="ECO:0000313" key="8">
    <source>
        <dbReference type="EMBL" id="RIV19291.1"/>
    </source>
</evidence>
<evidence type="ECO:0000259" key="7">
    <source>
        <dbReference type="Pfam" id="PF14322"/>
    </source>
</evidence>
<evidence type="ECO:0000313" key="9">
    <source>
        <dbReference type="Proteomes" id="UP000283523"/>
    </source>
</evidence>
<dbReference type="AlphaFoldDB" id="A0A418M0Z5"/>
<gene>
    <name evidence="8" type="ORF">DYU11_24605</name>
</gene>
<feature type="domain" description="RagB/SusD" evidence="6">
    <location>
        <begin position="377"/>
        <end position="508"/>
    </location>
</feature>
<dbReference type="Proteomes" id="UP000283523">
    <property type="component" value="Unassembled WGS sequence"/>
</dbReference>
<protein>
    <submittedName>
        <fullName evidence="8">RagB/SusD family nutrient uptake outer membrane protein</fullName>
    </submittedName>
</protein>
<dbReference type="CDD" id="cd08977">
    <property type="entry name" value="SusD"/>
    <property type="match status" value="1"/>
</dbReference>
<dbReference type="EMBL" id="QXED01000008">
    <property type="protein sequence ID" value="RIV19291.1"/>
    <property type="molecule type" value="Genomic_DNA"/>
</dbReference>
<sequence length="508" mass="54861">MNLTQFNHIVTRRGLLKTALATALFSVSLTSCSEEELLNPTPLTSLADVEAFANPDRVLAQVNGLYSSVKSGQFMGGRYLVYIDVRGEEFLNITNNGVTALSAWNHTENSGSNEPTNLWNAAYLAINRINLFLAGLDANPTVVDATLANQYRGEARLLRALTYHQMVQLFAQPFTKDNGASPGLPLRLQGEVGTGNNDLARATVAEVYQQILEDLNFAEQNLPASYANATLNTTRAHKNTAIALKTRAYLAMGQWANVVTEANKIVPTAAPFRAASGVAHQLQADVRTTFSNYTTVESIFSLPMSSNDLPGTQNSLGSYYLPQIGLGDFSLNPNGIIGNAAFAATDARRAFIRNDWPGDARGGQQLSRLNKFPTGPQHTDWVPVIRYSEVLLNLAEAKARLATAGIDEQALALLNAVRGRSNAAGVYTAGSFANGAALVNAILLERRIEFLGEGIRSNDLLRTNQPLPEKGGVQSAPRIQAVPPTASVYIWPIPQTELNVNKAIVQNP</sequence>
<dbReference type="OrthoDB" id="9792139at2"/>
<keyword evidence="3" id="KW-0732">Signal</keyword>
<keyword evidence="5" id="KW-0998">Cell outer membrane</keyword>
<keyword evidence="9" id="KW-1185">Reference proteome</keyword>
<comment type="similarity">
    <text evidence="2">Belongs to the SusD family.</text>
</comment>
<evidence type="ECO:0000259" key="6">
    <source>
        <dbReference type="Pfam" id="PF07980"/>
    </source>
</evidence>
<evidence type="ECO:0000256" key="1">
    <source>
        <dbReference type="ARBA" id="ARBA00004442"/>
    </source>
</evidence>
<keyword evidence="4" id="KW-0472">Membrane</keyword>
<dbReference type="SUPFAM" id="SSF48452">
    <property type="entry name" value="TPR-like"/>
    <property type="match status" value="1"/>
</dbReference>
<organism evidence="8 9">
    <name type="scientific">Fibrisoma montanum</name>
    <dbReference type="NCBI Taxonomy" id="2305895"/>
    <lineage>
        <taxon>Bacteria</taxon>
        <taxon>Pseudomonadati</taxon>
        <taxon>Bacteroidota</taxon>
        <taxon>Cytophagia</taxon>
        <taxon>Cytophagales</taxon>
        <taxon>Spirosomataceae</taxon>
        <taxon>Fibrisoma</taxon>
    </lineage>
</organism>
<comment type="caution">
    <text evidence="8">The sequence shown here is derived from an EMBL/GenBank/DDBJ whole genome shotgun (WGS) entry which is preliminary data.</text>
</comment>
<feature type="domain" description="SusD-like N-terminal" evidence="7">
    <location>
        <begin position="99"/>
        <end position="250"/>
    </location>
</feature>
<dbReference type="InterPro" id="IPR011990">
    <property type="entry name" value="TPR-like_helical_dom_sf"/>
</dbReference>
<proteinExistence type="inferred from homology"/>
<evidence type="ECO:0000256" key="3">
    <source>
        <dbReference type="ARBA" id="ARBA00022729"/>
    </source>
</evidence>